<keyword evidence="8" id="KW-1185">Reference proteome</keyword>
<comment type="subcellular location">
    <subcellularLocation>
        <location evidence="1">Cell membrane</location>
        <topology evidence="1">Multi-pass membrane protein</topology>
    </subcellularLocation>
</comment>
<gene>
    <name evidence="7" type="ORF">HR057_06075</name>
</gene>
<evidence type="ECO:0000256" key="6">
    <source>
        <dbReference type="SAM" id="Phobius"/>
    </source>
</evidence>
<feature type="transmembrane region" description="Helical" evidence="6">
    <location>
        <begin position="58"/>
        <end position="77"/>
    </location>
</feature>
<dbReference type="Proteomes" id="UP000625804">
    <property type="component" value="Unassembled WGS sequence"/>
</dbReference>
<feature type="transmembrane region" description="Helical" evidence="6">
    <location>
        <begin position="89"/>
        <end position="114"/>
    </location>
</feature>
<dbReference type="Pfam" id="PF03788">
    <property type="entry name" value="LrgA"/>
    <property type="match status" value="1"/>
</dbReference>
<evidence type="ECO:0000256" key="2">
    <source>
        <dbReference type="ARBA" id="ARBA00022475"/>
    </source>
</evidence>
<evidence type="ECO:0000313" key="8">
    <source>
        <dbReference type="Proteomes" id="UP000625804"/>
    </source>
</evidence>
<sequence>MLIRIVIQIGVLYLFYYAGVWIQKTFHLLMPGSIIGMLLLFALLMTKKFKEGWIEQGASFLLSHLPLLFIPVTVGIIDFLDLFKGEGFFSIIVVIISSIIVMVASSAVSQWIVVRKNSYLQIQSRESREV</sequence>
<evidence type="ECO:0000313" key="7">
    <source>
        <dbReference type="EMBL" id="NSL51338.1"/>
    </source>
</evidence>
<feature type="transmembrane region" description="Helical" evidence="6">
    <location>
        <begin position="28"/>
        <end position="46"/>
    </location>
</feature>
<evidence type="ECO:0000256" key="1">
    <source>
        <dbReference type="ARBA" id="ARBA00004651"/>
    </source>
</evidence>
<evidence type="ECO:0000256" key="4">
    <source>
        <dbReference type="ARBA" id="ARBA00022989"/>
    </source>
</evidence>
<dbReference type="GO" id="GO:0005886">
    <property type="term" value="C:plasma membrane"/>
    <property type="evidence" value="ECO:0007669"/>
    <property type="project" value="UniProtKB-SubCell"/>
</dbReference>
<dbReference type="InterPro" id="IPR005538">
    <property type="entry name" value="LrgA/CidA"/>
</dbReference>
<keyword evidence="4 6" id="KW-1133">Transmembrane helix</keyword>
<comment type="caution">
    <text evidence="7">The sequence shown here is derived from an EMBL/GenBank/DDBJ whole genome shotgun (WGS) entry which is preliminary data.</text>
</comment>
<reference evidence="7" key="1">
    <citation type="submission" date="2020-06" db="EMBL/GenBank/DDBJ databases">
        <title>A novel thermopfilic bacterium from Erzurum, Turkey.</title>
        <authorList>
            <person name="Adiguzel A."/>
            <person name="Ay H."/>
            <person name="Baltaci M.O."/>
        </authorList>
    </citation>
    <scope>NUCLEOTIDE SEQUENCE</scope>
    <source>
        <strain evidence="7">P2</strain>
    </source>
</reference>
<dbReference type="EMBL" id="JABTTE010000005">
    <property type="protein sequence ID" value="NSL51338.1"/>
    <property type="molecule type" value="Genomic_DNA"/>
</dbReference>
<evidence type="ECO:0000256" key="3">
    <source>
        <dbReference type="ARBA" id="ARBA00022692"/>
    </source>
</evidence>
<dbReference type="PANTHER" id="PTHR33931:SF2">
    <property type="entry name" value="HOLIN-LIKE PROTEIN CIDA"/>
    <property type="match status" value="1"/>
</dbReference>
<name>A0A8J8KBS4_9BACI</name>
<keyword evidence="5 6" id="KW-0472">Membrane</keyword>
<protein>
    <submittedName>
        <fullName evidence="7">CidA/LrgA family protein</fullName>
    </submittedName>
</protein>
<keyword evidence="2" id="KW-1003">Cell membrane</keyword>
<organism evidence="7 8">
    <name type="scientific">Calidifontibacillus erzurumensis</name>
    <dbReference type="NCBI Taxonomy" id="2741433"/>
    <lineage>
        <taxon>Bacteria</taxon>
        <taxon>Bacillati</taxon>
        <taxon>Bacillota</taxon>
        <taxon>Bacilli</taxon>
        <taxon>Bacillales</taxon>
        <taxon>Bacillaceae</taxon>
        <taxon>Calidifontibacillus/Schinkia group</taxon>
        <taxon>Calidifontibacillus</taxon>
    </lineage>
</organism>
<feature type="transmembrane region" description="Helical" evidence="6">
    <location>
        <begin position="5"/>
        <end position="22"/>
    </location>
</feature>
<evidence type="ECO:0000256" key="5">
    <source>
        <dbReference type="ARBA" id="ARBA00023136"/>
    </source>
</evidence>
<accession>A0A8J8KBS4</accession>
<proteinExistence type="predicted"/>
<dbReference type="NCBIfam" id="NF002460">
    <property type="entry name" value="PRK01658.1"/>
    <property type="match status" value="1"/>
</dbReference>
<keyword evidence="3 6" id="KW-0812">Transmembrane</keyword>
<dbReference type="RefSeq" id="WP_173730542.1">
    <property type="nucleotide sequence ID" value="NZ_JABTTE010000005.1"/>
</dbReference>
<dbReference type="AlphaFoldDB" id="A0A8J8KBS4"/>
<dbReference type="PANTHER" id="PTHR33931">
    <property type="entry name" value="HOLIN-LIKE PROTEIN CIDA-RELATED"/>
    <property type="match status" value="1"/>
</dbReference>